<keyword evidence="6" id="KW-1185">Reference proteome</keyword>
<evidence type="ECO:0000256" key="2">
    <source>
        <dbReference type="SAM" id="SignalP"/>
    </source>
</evidence>
<reference evidence="4" key="4">
    <citation type="submission" date="2023-01" db="EMBL/GenBank/DDBJ databases">
        <title>Draft genome sequence of Methylobacterium oxalidis strain NBRC 107715.</title>
        <authorList>
            <person name="Sun Q."/>
            <person name="Mori K."/>
        </authorList>
    </citation>
    <scope>NUCLEOTIDE SEQUENCE</scope>
    <source>
        <strain evidence="4">NBRC 107715</strain>
    </source>
</reference>
<feature type="compositionally biased region" description="Basic and acidic residues" evidence="1">
    <location>
        <begin position="34"/>
        <end position="50"/>
    </location>
</feature>
<dbReference type="RefSeq" id="WP_238179210.1">
    <property type="nucleotide sequence ID" value="NZ_BJZU01000003.1"/>
</dbReference>
<accession>A0A512IWM5</accession>
<comment type="caution">
    <text evidence="3">The sequence shown here is derived from an EMBL/GenBank/DDBJ whole genome shotgun (WGS) entry which is preliminary data.</text>
</comment>
<reference evidence="4" key="1">
    <citation type="journal article" date="2014" name="Int. J. Syst. Evol. Microbiol.">
        <title>Complete genome of a new Firmicutes species belonging to the dominant human colonic microbiota ('Ruminococcus bicirculans') reveals two chromosomes and a selective capacity to utilize plant glucans.</title>
        <authorList>
            <consortium name="NISC Comparative Sequencing Program"/>
            <person name="Wegmann U."/>
            <person name="Louis P."/>
            <person name="Goesmann A."/>
            <person name="Henrissat B."/>
            <person name="Duncan S.H."/>
            <person name="Flint H.J."/>
        </authorList>
    </citation>
    <scope>NUCLEOTIDE SEQUENCE</scope>
    <source>
        <strain evidence="4">NBRC 107715</strain>
    </source>
</reference>
<feature type="region of interest" description="Disordered" evidence="1">
    <location>
        <begin position="25"/>
        <end position="51"/>
    </location>
</feature>
<dbReference type="AlphaFoldDB" id="A0A512IWM5"/>
<dbReference type="EMBL" id="BJZU01000003">
    <property type="protein sequence ID" value="GEP02130.1"/>
    <property type="molecule type" value="Genomic_DNA"/>
</dbReference>
<protein>
    <recommendedName>
        <fullName evidence="7">TonB C-terminal domain-containing protein</fullName>
    </recommendedName>
</protein>
<proteinExistence type="predicted"/>
<evidence type="ECO:0000313" key="3">
    <source>
        <dbReference type="EMBL" id="GEP02130.1"/>
    </source>
</evidence>
<evidence type="ECO:0000313" key="5">
    <source>
        <dbReference type="Proteomes" id="UP000321960"/>
    </source>
</evidence>
<evidence type="ECO:0000256" key="1">
    <source>
        <dbReference type="SAM" id="MobiDB-lite"/>
    </source>
</evidence>
<dbReference type="Proteomes" id="UP001156856">
    <property type="component" value="Unassembled WGS sequence"/>
</dbReference>
<feature type="signal peptide" evidence="2">
    <location>
        <begin position="1"/>
        <end position="29"/>
    </location>
</feature>
<name>A0A512IWM5_9HYPH</name>
<feature type="chain" id="PRO_5022162064" description="TonB C-terminal domain-containing protein" evidence="2">
    <location>
        <begin position="30"/>
        <end position="163"/>
    </location>
</feature>
<gene>
    <name evidence="4" type="ORF">GCM10007888_04560</name>
    <name evidence="3" type="ORF">MOX02_01680</name>
</gene>
<evidence type="ECO:0000313" key="4">
    <source>
        <dbReference type="EMBL" id="GLS62075.1"/>
    </source>
</evidence>
<sequence length="163" mass="18120">MRRDRIRRPQLKAALFLILLTGPAGPARAQPPAEPDRTEKPAEKREEREPVNNWSMLRTALARCWQVPDATEGSVIAFRFGLDKRGAIRGAPLVTARRLVGEKHAKEAYEKAAFEALDRCFPVPVTASFGAALGESPIRLRFVNTEPTAAYQINSNITIFAPR</sequence>
<dbReference type="Proteomes" id="UP000321960">
    <property type="component" value="Unassembled WGS sequence"/>
</dbReference>
<dbReference type="EMBL" id="BSPK01000004">
    <property type="protein sequence ID" value="GLS62075.1"/>
    <property type="molecule type" value="Genomic_DNA"/>
</dbReference>
<reference evidence="3 5" key="3">
    <citation type="submission" date="2019-07" db="EMBL/GenBank/DDBJ databases">
        <title>Whole genome shotgun sequence of Methylobacterium oxalidis NBRC 107715.</title>
        <authorList>
            <person name="Hosoyama A."/>
            <person name="Uohara A."/>
            <person name="Ohji S."/>
            <person name="Ichikawa N."/>
        </authorList>
    </citation>
    <scope>NUCLEOTIDE SEQUENCE [LARGE SCALE GENOMIC DNA]</scope>
    <source>
        <strain evidence="3 5">NBRC 107715</strain>
    </source>
</reference>
<evidence type="ECO:0000313" key="6">
    <source>
        <dbReference type="Proteomes" id="UP001156856"/>
    </source>
</evidence>
<keyword evidence="2" id="KW-0732">Signal</keyword>
<reference evidence="6" key="2">
    <citation type="journal article" date="2019" name="Int. J. Syst. Evol. Microbiol.">
        <title>The Global Catalogue of Microorganisms (GCM) 10K type strain sequencing project: providing services to taxonomists for standard genome sequencing and annotation.</title>
        <authorList>
            <consortium name="The Broad Institute Genomics Platform"/>
            <consortium name="The Broad Institute Genome Sequencing Center for Infectious Disease"/>
            <person name="Wu L."/>
            <person name="Ma J."/>
        </authorList>
    </citation>
    <scope>NUCLEOTIDE SEQUENCE [LARGE SCALE GENOMIC DNA]</scope>
    <source>
        <strain evidence="6">NBRC 107715</strain>
    </source>
</reference>
<organism evidence="3 5">
    <name type="scientific">Methylobacterium oxalidis</name>
    <dbReference type="NCBI Taxonomy" id="944322"/>
    <lineage>
        <taxon>Bacteria</taxon>
        <taxon>Pseudomonadati</taxon>
        <taxon>Pseudomonadota</taxon>
        <taxon>Alphaproteobacteria</taxon>
        <taxon>Hyphomicrobiales</taxon>
        <taxon>Methylobacteriaceae</taxon>
        <taxon>Methylobacterium</taxon>
    </lineage>
</organism>
<evidence type="ECO:0008006" key="7">
    <source>
        <dbReference type="Google" id="ProtNLM"/>
    </source>
</evidence>